<reference evidence="2 3" key="1">
    <citation type="submission" date="2014-10" db="EMBL/GenBank/DDBJ databases">
        <title>Genome sequencing of Vibrio sinaloensis T08.</title>
        <authorList>
            <person name="Chan K.-G."/>
            <person name="Mohamad N.I."/>
        </authorList>
    </citation>
    <scope>NUCLEOTIDE SEQUENCE [LARGE SCALE GENOMIC DNA]</scope>
    <source>
        <strain evidence="2 3">T08</strain>
    </source>
</reference>
<dbReference type="Gene3D" id="3.60.10.10">
    <property type="entry name" value="Endonuclease/exonuclease/phosphatase"/>
    <property type="match status" value="1"/>
</dbReference>
<organism evidence="2 3">
    <name type="scientific">Photobacterium sp. (strain ATCC 43367)</name>
    <dbReference type="NCBI Taxonomy" id="379097"/>
    <lineage>
        <taxon>Bacteria</taxon>
        <taxon>Pseudomonadati</taxon>
        <taxon>Pseudomonadota</taxon>
        <taxon>Gammaproteobacteria</taxon>
        <taxon>Vibrionales</taxon>
        <taxon>Vibrionaceae</taxon>
        <taxon>Vibrio</taxon>
        <taxon>Vibrio oreintalis group</taxon>
    </lineage>
</organism>
<sequence>MMNKKWLLALPIGLALTGMIGYRVVFTLPEQGQISSISQGNIAPSLQCYRSDSAKPVDLNGELNVLVWNIYKQNRLNWHASLQTLVEGKQLVLLQEASMTAELLHWIEDNQWFGSQVDAFKAFDTTAGVLNLSYDTPDLACAYTELEPWLGLPKSALYATYPLTNGQSLAVVNIHAVNFTYGTVEYQRQLDTLVTELLNHQGPIIVAGDFNSWSDARLSVMKQALDKIGVTEVTYQVDNRTQFVTGLPLDHVFYRDLVLQKAEAPITDASDHNPIEVSFRLKNNDVERPNEVVSEPR</sequence>
<dbReference type="GO" id="GO:0003824">
    <property type="term" value="F:catalytic activity"/>
    <property type="evidence" value="ECO:0007669"/>
    <property type="project" value="InterPro"/>
</dbReference>
<evidence type="ECO:0000313" key="2">
    <source>
        <dbReference type="EMBL" id="KGY08562.1"/>
    </source>
</evidence>
<dbReference type="InterPro" id="IPR005135">
    <property type="entry name" value="Endo/exonuclease/phosphatase"/>
</dbReference>
<dbReference type="Pfam" id="PF03372">
    <property type="entry name" value="Exo_endo_phos"/>
    <property type="match status" value="1"/>
</dbReference>
<protein>
    <recommendedName>
        <fullName evidence="1">Endonuclease/exonuclease/phosphatase domain-containing protein</fullName>
    </recommendedName>
</protein>
<dbReference type="SUPFAM" id="SSF56219">
    <property type="entry name" value="DNase I-like"/>
    <property type="match status" value="1"/>
</dbReference>
<accession>A0A0A5HSP4</accession>
<gene>
    <name evidence="2" type="ORF">NM06_10290</name>
</gene>
<proteinExistence type="predicted"/>
<dbReference type="STRING" id="379097.SE23_12055"/>
<dbReference type="NCBIfam" id="NF003841">
    <property type="entry name" value="PRK05421.1-3"/>
    <property type="match status" value="1"/>
</dbReference>
<evidence type="ECO:0000313" key="3">
    <source>
        <dbReference type="Proteomes" id="UP000030451"/>
    </source>
</evidence>
<dbReference type="AlphaFoldDB" id="A0A0A5HSP4"/>
<feature type="domain" description="Endonuclease/exonuclease/phosphatase" evidence="1">
    <location>
        <begin position="67"/>
        <end position="272"/>
    </location>
</feature>
<evidence type="ECO:0000259" key="1">
    <source>
        <dbReference type="Pfam" id="PF03372"/>
    </source>
</evidence>
<dbReference type="NCBIfam" id="NF003842">
    <property type="entry name" value="PRK05421.1-4"/>
    <property type="match status" value="1"/>
</dbReference>
<dbReference type="EMBL" id="JRWP01000019">
    <property type="protein sequence ID" value="KGY08562.1"/>
    <property type="molecule type" value="Genomic_DNA"/>
</dbReference>
<dbReference type="Proteomes" id="UP000030451">
    <property type="component" value="Unassembled WGS sequence"/>
</dbReference>
<dbReference type="InterPro" id="IPR036691">
    <property type="entry name" value="Endo/exonu/phosph_ase_sf"/>
</dbReference>
<dbReference type="NCBIfam" id="NF003840">
    <property type="entry name" value="PRK05421.1-2"/>
    <property type="match status" value="1"/>
</dbReference>
<name>A0A0A5HSP4_PHOS4</name>
<comment type="caution">
    <text evidence="2">The sequence shown here is derived from an EMBL/GenBank/DDBJ whole genome shotgun (WGS) entry which is preliminary data.</text>
</comment>